<dbReference type="InterPro" id="IPR000415">
    <property type="entry name" value="Nitroreductase-like"/>
</dbReference>
<keyword evidence="4 5" id="KW-0560">Oxidoreductase</keyword>
<dbReference type="AlphaFoldDB" id="A0A1U7NYT8"/>
<protein>
    <submittedName>
        <fullName evidence="7">Oxygen-insensitive NADPH nitroreductase</fullName>
    </submittedName>
</protein>
<dbReference type="PIRSF" id="PIRSF005426">
    <property type="entry name" value="Frp"/>
    <property type="match status" value="1"/>
</dbReference>
<evidence type="ECO:0000256" key="5">
    <source>
        <dbReference type="PIRNR" id="PIRNR005426"/>
    </source>
</evidence>
<dbReference type="Gene3D" id="3.40.109.10">
    <property type="entry name" value="NADH Oxidase"/>
    <property type="match status" value="1"/>
</dbReference>
<evidence type="ECO:0000259" key="6">
    <source>
        <dbReference type="Pfam" id="PF00881"/>
    </source>
</evidence>
<evidence type="ECO:0000256" key="1">
    <source>
        <dbReference type="ARBA" id="ARBA00008366"/>
    </source>
</evidence>
<name>A0A1U7NYT8_9DEIO</name>
<evidence type="ECO:0000256" key="3">
    <source>
        <dbReference type="ARBA" id="ARBA00022643"/>
    </source>
</evidence>
<dbReference type="InterPro" id="IPR016446">
    <property type="entry name" value="Flavin_OxRdtase_Frp"/>
</dbReference>
<dbReference type="InterPro" id="IPR029479">
    <property type="entry name" value="Nitroreductase"/>
</dbReference>
<evidence type="ECO:0000256" key="2">
    <source>
        <dbReference type="ARBA" id="ARBA00022630"/>
    </source>
</evidence>
<comment type="similarity">
    <text evidence="1 5">Belongs to the flavin oxidoreductase frp family.</text>
</comment>
<keyword evidence="2 5" id="KW-0285">Flavoprotein</keyword>
<evidence type="ECO:0000313" key="8">
    <source>
        <dbReference type="Proteomes" id="UP000186607"/>
    </source>
</evidence>
<organism evidence="7 8">
    <name type="scientific">Deinococcus marmoris</name>
    <dbReference type="NCBI Taxonomy" id="249408"/>
    <lineage>
        <taxon>Bacteria</taxon>
        <taxon>Thermotogati</taxon>
        <taxon>Deinococcota</taxon>
        <taxon>Deinococci</taxon>
        <taxon>Deinococcales</taxon>
        <taxon>Deinococcaceae</taxon>
        <taxon>Deinococcus</taxon>
    </lineage>
</organism>
<evidence type="ECO:0000256" key="4">
    <source>
        <dbReference type="ARBA" id="ARBA00023002"/>
    </source>
</evidence>
<dbReference type="STRING" id="249408.BOO71_0007312"/>
<sequence length="278" mass="29924">MLFSVARLTAILPGMPATLSTRTQSAAEVTAFYDAHRTVRQYVTAEDGSPLPLPADHLEAILHAAQRAPTDATAQLYSLVRLTRPEVREQMVTLTTNAHIATASEAFVVCADVRRVVRVLEVTGQTPGHWPAIAVHFGIGDAVMAGTNLLTAAEMLGYQGCWIGGVMNGLDGIIDLLELPPGVLPFAALTIGRSAEDTPHRPRVPRPLVIHTDTYNNGTDEEIRDAVDIMNPIASRKGQPGDWARLMGAYFAVEGGMEGREPRLVAALKRQGMWSGEG</sequence>
<dbReference type="PANTHER" id="PTHR43425:SF2">
    <property type="entry name" value="OXYGEN-INSENSITIVE NADPH NITROREDUCTASE"/>
    <property type="match status" value="1"/>
</dbReference>
<keyword evidence="3 5" id="KW-0288">FMN</keyword>
<dbReference type="EMBL" id="MSTI01000077">
    <property type="protein sequence ID" value="OLV18085.1"/>
    <property type="molecule type" value="Genomic_DNA"/>
</dbReference>
<dbReference type="Pfam" id="PF00881">
    <property type="entry name" value="Nitroreductase"/>
    <property type="match status" value="1"/>
</dbReference>
<accession>A0A1U7NYT8</accession>
<dbReference type="GO" id="GO:0016491">
    <property type="term" value="F:oxidoreductase activity"/>
    <property type="evidence" value="ECO:0007669"/>
    <property type="project" value="UniProtKB-UniRule"/>
</dbReference>
<dbReference type="Proteomes" id="UP000186607">
    <property type="component" value="Unassembled WGS sequence"/>
</dbReference>
<feature type="domain" description="Nitroreductase" evidence="6">
    <location>
        <begin position="50"/>
        <end position="192"/>
    </location>
</feature>
<evidence type="ECO:0000313" key="7">
    <source>
        <dbReference type="EMBL" id="OLV18085.1"/>
    </source>
</evidence>
<dbReference type="PANTHER" id="PTHR43425">
    <property type="entry name" value="OXYGEN-INSENSITIVE NADPH NITROREDUCTASE"/>
    <property type="match status" value="1"/>
</dbReference>
<dbReference type="SUPFAM" id="SSF55469">
    <property type="entry name" value="FMN-dependent nitroreductase-like"/>
    <property type="match status" value="1"/>
</dbReference>
<keyword evidence="5" id="KW-0521">NADP</keyword>
<comment type="caution">
    <text evidence="7">The sequence shown here is derived from an EMBL/GenBank/DDBJ whole genome shotgun (WGS) entry which is preliminary data.</text>
</comment>
<keyword evidence="8" id="KW-1185">Reference proteome</keyword>
<dbReference type="eggNOG" id="COG0778">
    <property type="taxonomic scope" value="Bacteria"/>
</dbReference>
<gene>
    <name evidence="7" type="ORF">BOO71_0007312</name>
</gene>
<proteinExistence type="inferred from homology"/>
<reference evidence="7 8" key="1">
    <citation type="submission" date="2017-01" db="EMBL/GenBank/DDBJ databases">
        <title>Genome Analysis of Deinococcus marmoris KOPRI26562.</title>
        <authorList>
            <person name="Kim J.H."/>
            <person name="Oh H.-M."/>
        </authorList>
    </citation>
    <scope>NUCLEOTIDE SEQUENCE [LARGE SCALE GENOMIC DNA]</scope>
    <source>
        <strain evidence="7 8">KOPRI26562</strain>
    </source>
</reference>